<accession>A0ABS4IWH6</accession>
<proteinExistence type="predicted"/>
<dbReference type="InterPro" id="IPR029442">
    <property type="entry name" value="GyrI-like"/>
</dbReference>
<name>A0ABS4IWH6_9BACL</name>
<evidence type="ECO:0000313" key="3">
    <source>
        <dbReference type="Proteomes" id="UP001519287"/>
    </source>
</evidence>
<dbReference type="InterPro" id="IPR011256">
    <property type="entry name" value="Reg_factor_effector_dom_sf"/>
</dbReference>
<dbReference type="InterPro" id="IPR010499">
    <property type="entry name" value="AraC_E-bd"/>
</dbReference>
<reference evidence="2 3" key="1">
    <citation type="submission" date="2021-03" db="EMBL/GenBank/DDBJ databases">
        <title>Genomic Encyclopedia of Type Strains, Phase IV (KMG-IV): sequencing the most valuable type-strain genomes for metagenomic binning, comparative biology and taxonomic classification.</title>
        <authorList>
            <person name="Goeker M."/>
        </authorList>
    </citation>
    <scope>NUCLEOTIDE SEQUENCE [LARGE SCALE GENOMIC DNA]</scope>
    <source>
        <strain evidence="2 3">DSM 26048</strain>
    </source>
</reference>
<evidence type="ECO:0000259" key="1">
    <source>
        <dbReference type="SMART" id="SM00871"/>
    </source>
</evidence>
<dbReference type="SUPFAM" id="SSF55136">
    <property type="entry name" value="Probable bacterial effector-binding domain"/>
    <property type="match status" value="1"/>
</dbReference>
<evidence type="ECO:0000313" key="2">
    <source>
        <dbReference type="EMBL" id="MBP1991922.1"/>
    </source>
</evidence>
<dbReference type="Pfam" id="PF06445">
    <property type="entry name" value="GyrI-like"/>
    <property type="match status" value="1"/>
</dbReference>
<comment type="caution">
    <text evidence="2">The sequence shown here is derived from an EMBL/GenBank/DDBJ whole genome shotgun (WGS) entry which is preliminary data.</text>
</comment>
<keyword evidence="3" id="KW-1185">Reference proteome</keyword>
<dbReference type="Proteomes" id="UP001519287">
    <property type="component" value="Unassembled WGS sequence"/>
</dbReference>
<sequence length="162" mass="18687">MKCKIIVEKELKLVGVEIICPFTSMEVEIPDAWKSMKIRKNEVSDRRNDDILYGMYPQSSDSPDTNKCYYYICVEVNSVQNIPPEMIQITIPPQRYVSYNYRGPIKNFNSAYERVNSFIETQGFEHNLKAFVLEIKGPAANLLDKETADNEIELRIPILASN</sequence>
<protein>
    <submittedName>
        <fullName evidence="2">Transcriptional regulator YdeE</fullName>
    </submittedName>
</protein>
<dbReference type="SMART" id="SM00871">
    <property type="entry name" value="AraC_E_bind"/>
    <property type="match status" value="1"/>
</dbReference>
<gene>
    <name evidence="2" type="ORF">J2Z66_003530</name>
</gene>
<dbReference type="Gene3D" id="3.20.80.10">
    <property type="entry name" value="Regulatory factor, effector binding domain"/>
    <property type="match status" value="1"/>
</dbReference>
<dbReference type="RefSeq" id="WP_209972647.1">
    <property type="nucleotide sequence ID" value="NZ_JAGGLB010000011.1"/>
</dbReference>
<organism evidence="2 3">
    <name type="scientific">Paenibacillus eucommiae</name>
    <dbReference type="NCBI Taxonomy" id="1355755"/>
    <lineage>
        <taxon>Bacteria</taxon>
        <taxon>Bacillati</taxon>
        <taxon>Bacillota</taxon>
        <taxon>Bacilli</taxon>
        <taxon>Bacillales</taxon>
        <taxon>Paenibacillaceae</taxon>
        <taxon>Paenibacillus</taxon>
    </lineage>
</organism>
<dbReference type="EMBL" id="JAGGLB010000011">
    <property type="protein sequence ID" value="MBP1991922.1"/>
    <property type="molecule type" value="Genomic_DNA"/>
</dbReference>
<feature type="domain" description="AraC effector-binding" evidence="1">
    <location>
        <begin position="1"/>
        <end position="159"/>
    </location>
</feature>